<keyword evidence="2" id="KW-1185">Reference proteome</keyword>
<evidence type="ECO:0000313" key="1">
    <source>
        <dbReference type="EMBL" id="THU77119.1"/>
    </source>
</evidence>
<dbReference type="AlphaFoldDB" id="A0A4S8KNE1"/>
<accession>A0A4S8KNE1</accession>
<protein>
    <submittedName>
        <fullName evidence="1">Uncharacterized protein</fullName>
    </submittedName>
</protein>
<name>A0A4S8KNE1_DENBC</name>
<dbReference type="Proteomes" id="UP000297245">
    <property type="component" value="Unassembled WGS sequence"/>
</dbReference>
<organism evidence="1 2">
    <name type="scientific">Dendrothele bispora (strain CBS 962.96)</name>
    <dbReference type="NCBI Taxonomy" id="1314807"/>
    <lineage>
        <taxon>Eukaryota</taxon>
        <taxon>Fungi</taxon>
        <taxon>Dikarya</taxon>
        <taxon>Basidiomycota</taxon>
        <taxon>Agaricomycotina</taxon>
        <taxon>Agaricomycetes</taxon>
        <taxon>Agaricomycetidae</taxon>
        <taxon>Agaricales</taxon>
        <taxon>Agaricales incertae sedis</taxon>
        <taxon>Dendrothele</taxon>
    </lineage>
</organism>
<sequence>MMDGMLMINYDPARSFFFSLSPHSRRLQTSSPVRVSFFPLLPITTHLTFQLQSVTTPSTLPSAIRTGSNLSGVSAVFSIFLLSRTSVLLPESLVPLPNPLSSHSLVFQYISKPLGKPCHPPLPSKKKEHQTP</sequence>
<evidence type="ECO:0000313" key="2">
    <source>
        <dbReference type="Proteomes" id="UP000297245"/>
    </source>
</evidence>
<dbReference type="EMBL" id="ML180546">
    <property type="protein sequence ID" value="THU77119.1"/>
    <property type="molecule type" value="Genomic_DNA"/>
</dbReference>
<proteinExistence type="predicted"/>
<gene>
    <name evidence="1" type="ORF">K435DRAFT_109118</name>
</gene>
<reference evidence="1 2" key="1">
    <citation type="journal article" date="2019" name="Nat. Ecol. Evol.">
        <title>Megaphylogeny resolves global patterns of mushroom evolution.</title>
        <authorList>
            <person name="Varga T."/>
            <person name="Krizsan K."/>
            <person name="Foldi C."/>
            <person name="Dima B."/>
            <person name="Sanchez-Garcia M."/>
            <person name="Sanchez-Ramirez S."/>
            <person name="Szollosi G.J."/>
            <person name="Szarkandi J.G."/>
            <person name="Papp V."/>
            <person name="Albert L."/>
            <person name="Andreopoulos W."/>
            <person name="Angelini C."/>
            <person name="Antonin V."/>
            <person name="Barry K.W."/>
            <person name="Bougher N.L."/>
            <person name="Buchanan P."/>
            <person name="Buyck B."/>
            <person name="Bense V."/>
            <person name="Catcheside P."/>
            <person name="Chovatia M."/>
            <person name="Cooper J."/>
            <person name="Damon W."/>
            <person name="Desjardin D."/>
            <person name="Finy P."/>
            <person name="Geml J."/>
            <person name="Haridas S."/>
            <person name="Hughes K."/>
            <person name="Justo A."/>
            <person name="Karasinski D."/>
            <person name="Kautmanova I."/>
            <person name="Kiss B."/>
            <person name="Kocsube S."/>
            <person name="Kotiranta H."/>
            <person name="LaButti K.M."/>
            <person name="Lechner B.E."/>
            <person name="Liimatainen K."/>
            <person name="Lipzen A."/>
            <person name="Lukacs Z."/>
            <person name="Mihaltcheva S."/>
            <person name="Morgado L.N."/>
            <person name="Niskanen T."/>
            <person name="Noordeloos M.E."/>
            <person name="Ohm R.A."/>
            <person name="Ortiz-Santana B."/>
            <person name="Ovrebo C."/>
            <person name="Racz N."/>
            <person name="Riley R."/>
            <person name="Savchenko A."/>
            <person name="Shiryaev A."/>
            <person name="Soop K."/>
            <person name="Spirin V."/>
            <person name="Szebenyi C."/>
            <person name="Tomsovsky M."/>
            <person name="Tulloss R.E."/>
            <person name="Uehling J."/>
            <person name="Grigoriev I.V."/>
            <person name="Vagvolgyi C."/>
            <person name="Papp T."/>
            <person name="Martin F.M."/>
            <person name="Miettinen O."/>
            <person name="Hibbett D.S."/>
            <person name="Nagy L.G."/>
        </authorList>
    </citation>
    <scope>NUCLEOTIDE SEQUENCE [LARGE SCALE GENOMIC DNA]</scope>
    <source>
        <strain evidence="1 2">CBS 962.96</strain>
    </source>
</reference>